<sequence>MTTESRISTRFLDADKEPLRALTPIEGYEKKPLVSLEEAVRPLRHLLHNLDNMVSTAKWNTREPQDNLTPDESAAIHLYTMQWQKPHSSLYILLNQTLRSEQRIDLIPWFLYLKLLLTALYKLPSIKDVIWRGIRGDVSNQYKTDQIWWGISSCTDKMEIMERFVGRSGVRTLFSIETVNVPLRSTNIDTHARWIQNGLTVAGDNQQGNSFNQLNRPCGLFVDYNQSVYIVDRYNHRIMEWKSGETSGRVVAGGNGRGNENNQLSLPTDIIIDTNTDSLIICDAENRRVVRWPCRGGTNGETIISNVDCFGLTMDDNGFLYISDDMKNEIRRWRIGDTHGELVAGGNGKGNGFNQFNRPTYIFIDKDHSLYVSDHINRRVMKWMKGATEGIEVVGGCSLENDPSQLSRPRGIVVDQLGTIYVADFENHRIMCWLKGVKQGNILVGGNGKGRESNQFDGPNGLSFDRQGNLYVVDCDNNRVQRFNIDLGFLS</sequence>
<keyword evidence="1" id="KW-0732">Signal</keyword>
<keyword evidence="3" id="KW-0325">Glycoprotein</keyword>
<dbReference type="Proteomes" id="UP000663864">
    <property type="component" value="Unassembled WGS sequence"/>
</dbReference>
<dbReference type="EMBL" id="CAJOBD010002203">
    <property type="protein sequence ID" value="CAF3864090.1"/>
    <property type="molecule type" value="Genomic_DNA"/>
</dbReference>
<dbReference type="Proteomes" id="UP000663836">
    <property type="component" value="Unassembled WGS sequence"/>
</dbReference>
<evidence type="ECO:0000256" key="4">
    <source>
        <dbReference type="PROSITE-ProRule" id="PRU00504"/>
    </source>
</evidence>
<keyword evidence="2" id="KW-0677">Repeat</keyword>
<dbReference type="PANTHER" id="PTHR10680:SF14">
    <property type="entry name" value="PEPTIDYL-GLYCINE ALPHA-AMIDATING MONOOXYGENASE"/>
    <property type="match status" value="1"/>
</dbReference>
<dbReference type="SUPFAM" id="SSF56399">
    <property type="entry name" value="ADP-ribosylation"/>
    <property type="match status" value="1"/>
</dbReference>
<evidence type="ECO:0000256" key="1">
    <source>
        <dbReference type="ARBA" id="ARBA00022729"/>
    </source>
</evidence>
<dbReference type="Gene3D" id="3.90.176.10">
    <property type="entry name" value="Toxin ADP-ribosyltransferase, Chain A, domain 1"/>
    <property type="match status" value="1"/>
</dbReference>
<dbReference type="AlphaFoldDB" id="A0A814LC46"/>
<dbReference type="PROSITE" id="PS51125">
    <property type="entry name" value="NHL"/>
    <property type="match status" value="2"/>
</dbReference>
<dbReference type="SUPFAM" id="SSF101898">
    <property type="entry name" value="NHL repeat"/>
    <property type="match status" value="1"/>
</dbReference>
<dbReference type="EMBL" id="CAJNOT010000716">
    <property type="protein sequence ID" value="CAF1063115.1"/>
    <property type="molecule type" value="Genomic_DNA"/>
</dbReference>
<accession>A0A814LC46</accession>
<evidence type="ECO:0000256" key="2">
    <source>
        <dbReference type="ARBA" id="ARBA00022737"/>
    </source>
</evidence>
<protein>
    <submittedName>
        <fullName evidence="5">Uncharacterized protein</fullName>
    </submittedName>
</protein>
<feature type="repeat" description="NHL" evidence="4">
    <location>
        <begin position="402"/>
        <end position="436"/>
    </location>
</feature>
<name>A0A814LC46_9BILA</name>
<dbReference type="InterPro" id="IPR011042">
    <property type="entry name" value="6-blade_b-propeller_TolB-like"/>
</dbReference>
<organism evidence="5 7">
    <name type="scientific">Rotaria sordida</name>
    <dbReference type="NCBI Taxonomy" id="392033"/>
    <lineage>
        <taxon>Eukaryota</taxon>
        <taxon>Metazoa</taxon>
        <taxon>Spiralia</taxon>
        <taxon>Gnathifera</taxon>
        <taxon>Rotifera</taxon>
        <taxon>Eurotatoria</taxon>
        <taxon>Bdelloidea</taxon>
        <taxon>Philodinida</taxon>
        <taxon>Philodinidae</taxon>
        <taxon>Rotaria</taxon>
    </lineage>
</organism>
<evidence type="ECO:0000313" key="7">
    <source>
        <dbReference type="Proteomes" id="UP000663864"/>
    </source>
</evidence>
<gene>
    <name evidence="6" type="ORF">JBS370_LOCUS18930</name>
    <name evidence="5" type="ORF">ZHD862_LOCUS15670</name>
</gene>
<dbReference type="Pfam" id="PF01436">
    <property type="entry name" value="NHL"/>
    <property type="match status" value="2"/>
</dbReference>
<evidence type="ECO:0000313" key="5">
    <source>
        <dbReference type="EMBL" id="CAF1063115.1"/>
    </source>
</evidence>
<dbReference type="CDD" id="cd05819">
    <property type="entry name" value="NHL"/>
    <property type="match status" value="1"/>
</dbReference>
<evidence type="ECO:0000256" key="3">
    <source>
        <dbReference type="ARBA" id="ARBA00023180"/>
    </source>
</evidence>
<feature type="repeat" description="NHL" evidence="4">
    <location>
        <begin position="449"/>
        <end position="486"/>
    </location>
</feature>
<comment type="caution">
    <text evidence="5">The sequence shown here is derived from an EMBL/GenBank/DDBJ whole genome shotgun (WGS) entry which is preliminary data.</text>
</comment>
<reference evidence="5" key="1">
    <citation type="submission" date="2021-02" db="EMBL/GenBank/DDBJ databases">
        <authorList>
            <person name="Nowell W R."/>
        </authorList>
    </citation>
    <scope>NUCLEOTIDE SEQUENCE</scope>
</reference>
<dbReference type="Gene3D" id="2.120.10.30">
    <property type="entry name" value="TolB, C-terminal domain"/>
    <property type="match status" value="3"/>
</dbReference>
<dbReference type="PANTHER" id="PTHR10680">
    <property type="entry name" value="PEPTIDYL-GLYCINE ALPHA-AMIDATING MONOOXYGENASE"/>
    <property type="match status" value="1"/>
</dbReference>
<evidence type="ECO:0000313" key="6">
    <source>
        <dbReference type="EMBL" id="CAF3864090.1"/>
    </source>
</evidence>
<proteinExistence type="predicted"/>
<dbReference type="GO" id="GO:0005576">
    <property type="term" value="C:extracellular region"/>
    <property type="evidence" value="ECO:0007669"/>
    <property type="project" value="TreeGrafter"/>
</dbReference>
<dbReference type="InterPro" id="IPR001258">
    <property type="entry name" value="NHL_repeat"/>
</dbReference>